<keyword evidence="3" id="KW-1185">Reference proteome</keyword>
<protein>
    <submittedName>
        <fullName evidence="2">Uncharacterized protein</fullName>
    </submittedName>
</protein>
<dbReference type="AlphaFoldDB" id="N1PYQ8"/>
<reference evidence="3" key="1">
    <citation type="journal article" date="2012" name="PLoS Genet.">
        <title>The genomes of the fungal plant pathogens Cladosporium fulvum and Dothistroma septosporum reveal adaptation to different hosts and lifestyles but also signatures of common ancestry.</title>
        <authorList>
            <person name="de Wit P.J.G.M."/>
            <person name="van der Burgt A."/>
            <person name="Oekmen B."/>
            <person name="Stergiopoulos I."/>
            <person name="Abd-Elsalam K.A."/>
            <person name="Aerts A.L."/>
            <person name="Bahkali A.H."/>
            <person name="Beenen H.G."/>
            <person name="Chettri P."/>
            <person name="Cox M.P."/>
            <person name="Datema E."/>
            <person name="de Vries R.P."/>
            <person name="Dhillon B."/>
            <person name="Ganley A.R."/>
            <person name="Griffiths S.A."/>
            <person name="Guo Y."/>
            <person name="Hamelin R.C."/>
            <person name="Henrissat B."/>
            <person name="Kabir M.S."/>
            <person name="Jashni M.K."/>
            <person name="Kema G."/>
            <person name="Klaubauf S."/>
            <person name="Lapidus A."/>
            <person name="Levasseur A."/>
            <person name="Lindquist E."/>
            <person name="Mehrabi R."/>
            <person name="Ohm R.A."/>
            <person name="Owen T.J."/>
            <person name="Salamov A."/>
            <person name="Schwelm A."/>
            <person name="Schijlen E."/>
            <person name="Sun H."/>
            <person name="van den Burg H.A."/>
            <person name="van Ham R.C.H.J."/>
            <person name="Zhang S."/>
            <person name="Goodwin S.B."/>
            <person name="Grigoriev I.V."/>
            <person name="Collemare J."/>
            <person name="Bradshaw R.E."/>
        </authorList>
    </citation>
    <scope>NUCLEOTIDE SEQUENCE [LARGE SCALE GENOMIC DNA]</scope>
    <source>
        <strain evidence="3">NZE10 / CBS 128990</strain>
    </source>
</reference>
<feature type="region of interest" description="Disordered" evidence="1">
    <location>
        <begin position="151"/>
        <end position="203"/>
    </location>
</feature>
<evidence type="ECO:0000313" key="2">
    <source>
        <dbReference type="EMBL" id="EME47379.1"/>
    </source>
</evidence>
<proteinExistence type="predicted"/>
<evidence type="ECO:0000313" key="3">
    <source>
        <dbReference type="Proteomes" id="UP000016933"/>
    </source>
</evidence>
<name>N1PYQ8_DOTSN</name>
<evidence type="ECO:0000256" key="1">
    <source>
        <dbReference type="SAM" id="MobiDB-lite"/>
    </source>
</evidence>
<gene>
    <name evidence="2" type="ORF">DOTSEDRAFT_31826</name>
</gene>
<organism evidence="2 3">
    <name type="scientific">Dothistroma septosporum (strain NZE10 / CBS 128990)</name>
    <name type="common">Red band needle blight fungus</name>
    <name type="synonym">Mycosphaerella pini</name>
    <dbReference type="NCBI Taxonomy" id="675120"/>
    <lineage>
        <taxon>Eukaryota</taxon>
        <taxon>Fungi</taxon>
        <taxon>Dikarya</taxon>
        <taxon>Ascomycota</taxon>
        <taxon>Pezizomycotina</taxon>
        <taxon>Dothideomycetes</taxon>
        <taxon>Dothideomycetidae</taxon>
        <taxon>Mycosphaerellales</taxon>
        <taxon>Mycosphaerellaceae</taxon>
        <taxon>Dothistroma</taxon>
    </lineage>
</organism>
<accession>N1PYQ8</accession>
<sequence>MASSEHPLDYYTDITTSADELISQGWHELQGATLVQVSGTYTADDIVERLNALGEDGAKTSLKNRIFVDKKKVHSRMNRALNIVSQDNEVPRAEVQAALDRMRIESGCQERMNGVKGNSKGKRIIVKERSTGSATPSEAALSTLIEAADGTGASAVRTTADRKASAIDTPLLGATKTKERRRGSTDTTSTTERSRGRQVGRGAALQQYVSTARDNAPLWKKTRWQEKAGNRPSEPLTIKEKNHDVMEHVAVTSNEAATKTAILDKNKARTPHRDEAYAVSFRSTAMSLDEARMDDADLKRRVGAGLNRRPESIELEVGLSAEGAANLLILLYRDDGRIAL</sequence>
<dbReference type="HOGENOM" id="CLU_816419_0_0_1"/>
<dbReference type="EMBL" id="KB446536">
    <property type="protein sequence ID" value="EME47379.1"/>
    <property type="molecule type" value="Genomic_DNA"/>
</dbReference>
<dbReference type="OrthoDB" id="10500250at2759"/>
<dbReference type="Proteomes" id="UP000016933">
    <property type="component" value="Unassembled WGS sequence"/>
</dbReference>
<dbReference type="OMA" id="WHELQGA"/>
<reference evidence="2 3" key="2">
    <citation type="journal article" date="2012" name="PLoS Pathog.">
        <title>Diverse lifestyles and strategies of plant pathogenesis encoded in the genomes of eighteen Dothideomycetes fungi.</title>
        <authorList>
            <person name="Ohm R.A."/>
            <person name="Feau N."/>
            <person name="Henrissat B."/>
            <person name="Schoch C.L."/>
            <person name="Horwitz B.A."/>
            <person name="Barry K.W."/>
            <person name="Condon B.J."/>
            <person name="Copeland A.C."/>
            <person name="Dhillon B."/>
            <person name="Glaser F."/>
            <person name="Hesse C.N."/>
            <person name="Kosti I."/>
            <person name="LaButti K."/>
            <person name="Lindquist E.A."/>
            <person name="Lucas S."/>
            <person name="Salamov A.A."/>
            <person name="Bradshaw R.E."/>
            <person name="Ciuffetti L."/>
            <person name="Hamelin R.C."/>
            <person name="Kema G.H.J."/>
            <person name="Lawrence C."/>
            <person name="Scott J.A."/>
            <person name="Spatafora J.W."/>
            <person name="Turgeon B.G."/>
            <person name="de Wit P.J.G.M."/>
            <person name="Zhong S."/>
            <person name="Goodwin S.B."/>
            <person name="Grigoriev I.V."/>
        </authorList>
    </citation>
    <scope>NUCLEOTIDE SEQUENCE [LARGE SCALE GENOMIC DNA]</scope>
    <source>
        <strain evidence="3">NZE10 / CBS 128990</strain>
    </source>
</reference>